<dbReference type="GO" id="GO:0016020">
    <property type="term" value="C:membrane"/>
    <property type="evidence" value="ECO:0007669"/>
    <property type="project" value="InterPro"/>
</dbReference>
<name>Q2RWH3_RHORT</name>
<evidence type="ECO:0000259" key="5">
    <source>
        <dbReference type="PROSITE" id="PS50885"/>
    </source>
</evidence>
<dbReference type="PRINTS" id="PR00260">
    <property type="entry name" value="CHEMTRNSDUCR"/>
</dbReference>
<feature type="domain" description="Methyl-accepting transducer" evidence="4">
    <location>
        <begin position="413"/>
        <end position="649"/>
    </location>
</feature>
<evidence type="ECO:0000259" key="6">
    <source>
        <dbReference type="PROSITE" id="PS51753"/>
    </source>
</evidence>
<dbReference type="InterPro" id="IPR003660">
    <property type="entry name" value="HAMP_dom"/>
</dbReference>
<dbReference type="Pfam" id="PF00015">
    <property type="entry name" value="MCPsignal"/>
    <property type="match status" value="1"/>
</dbReference>
<reference evidence="7 8" key="1">
    <citation type="journal article" date="2011" name="Stand. Genomic Sci.">
        <title>Complete genome sequence of Rhodospirillum rubrum type strain (S1).</title>
        <authorList>
            <person name="Munk A.C."/>
            <person name="Copeland A."/>
            <person name="Lucas S."/>
            <person name="Lapidus A."/>
            <person name="Del Rio T.G."/>
            <person name="Barry K."/>
            <person name="Detter J.C."/>
            <person name="Hammon N."/>
            <person name="Israni S."/>
            <person name="Pitluck S."/>
            <person name="Brettin T."/>
            <person name="Bruce D."/>
            <person name="Han C."/>
            <person name="Tapia R."/>
            <person name="Gilna P."/>
            <person name="Schmutz J."/>
            <person name="Larimer F."/>
            <person name="Land M."/>
            <person name="Kyrpides N.C."/>
            <person name="Mavromatis K."/>
            <person name="Richardson P."/>
            <person name="Rohde M."/>
            <person name="Goker M."/>
            <person name="Klenk H.P."/>
            <person name="Zhang Y."/>
            <person name="Roberts G.P."/>
            <person name="Reslewic S."/>
            <person name="Schwartz D.C."/>
        </authorList>
    </citation>
    <scope>NUCLEOTIDE SEQUENCE [LARGE SCALE GENOMIC DNA]</scope>
    <source>
        <strain evidence="8">ATCC 11170 / ATH 1.1.1 / DSM 467 / LMG 4362 / NCIMB 8255 / S1</strain>
    </source>
</reference>
<dbReference type="PANTHER" id="PTHR32089:SF112">
    <property type="entry name" value="LYSOZYME-LIKE PROTEIN-RELATED"/>
    <property type="match status" value="1"/>
</dbReference>
<dbReference type="AlphaFoldDB" id="Q2RWH3"/>
<dbReference type="PANTHER" id="PTHR32089">
    <property type="entry name" value="METHYL-ACCEPTING CHEMOTAXIS PROTEIN MCPB"/>
    <property type="match status" value="1"/>
</dbReference>
<dbReference type="InterPro" id="IPR004090">
    <property type="entry name" value="Chemotax_Me-accpt_rcpt"/>
</dbReference>
<dbReference type="InterPro" id="IPR004089">
    <property type="entry name" value="MCPsignal_dom"/>
</dbReference>
<evidence type="ECO:0000256" key="1">
    <source>
        <dbReference type="ARBA" id="ARBA00023224"/>
    </source>
</evidence>
<dbReference type="STRING" id="269796.Rru_A0718"/>
<evidence type="ECO:0000313" key="8">
    <source>
        <dbReference type="Proteomes" id="UP000001929"/>
    </source>
</evidence>
<evidence type="ECO:0000259" key="4">
    <source>
        <dbReference type="PROSITE" id="PS50111"/>
    </source>
</evidence>
<dbReference type="PROSITE" id="PS50885">
    <property type="entry name" value="HAMP"/>
    <property type="match status" value="1"/>
</dbReference>
<feature type="domain" description="HAMP" evidence="5">
    <location>
        <begin position="320"/>
        <end position="373"/>
    </location>
</feature>
<dbReference type="PATRIC" id="fig|269796.9.peg.770"/>
<organism evidence="7 8">
    <name type="scientific">Rhodospirillum rubrum (strain ATCC 11170 / ATH 1.1.1 / DSM 467 / LMG 4362 / NCIMB 8255 / S1)</name>
    <dbReference type="NCBI Taxonomy" id="269796"/>
    <lineage>
        <taxon>Bacteria</taxon>
        <taxon>Pseudomonadati</taxon>
        <taxon>Pseudomonadota</taxon>
        <taxon>Alphaproteobacteria</taxon>
        <taxon>Rhodospirillales</taxon>
        <taxon>Rhodospirillaceae</taxon>
        <taxon>Rhodospirillum</taxon>
    </lineage>
</organism>
<dbReference type="InterPro" id="IPR032255">
    <property type="entry name" value="HBM"/>
</dbReference>
<dbReference type="SMART" id="SM00304">
    <property type="entry name" value="HAMP"/>
    <property type="match status" value="1"/>
</dbReference>
<dbReference type="GO" id="GO:0004888">
    <property type="term" value="F:transmembrane signaling receptor activity"/>
    <property type="evidence" value="ECO:0007669"/>
    <property type="project" value="InterPro"/>
</dbReference>
<dbReference type="EMBL" id="CP000230">
    <property type="protein sequence ID" value="ABC21522.1"/>
    <property type="molecule type" value="Genomic_DNA"/>
</dbReference>
<dbReference type="Gene3D" id="6.10.340.10">
    <property type="match status" value="1"/>
</dbReference>
<dbReference type="SUPFAM" id="SSF58104">
    <property type="entry name" value="Methyl-accepting chemotaxis protein (MCP) signaling domain"/>
    <property type="match status" value="1"/>
</dbReference>
<feature type="domain" description="HBM" evidence="6">
    <location>
        <begin position="47"/>
        <end position="286"/>
    </location>
</feature>
<dbReference type="SMART" id="SM00283">
    <property type="entry name" value="MA"/>
    <property type="match status" value="1"/>
</dbReference>
<dbReference type="SUPFAM" id="SSF158472">
    <property type="entry name" value="HAMP domain-like"/>
    <property type="match status" value="1"/>
</dbReference>
<dbReference type="Gene3D" id="1.10.287.950">
    <property type="entry name" value="Methyl-accepting chemotaxis protein"/>
    <property type="match status" value="1"/>
</dbReference>
<dbReference type="PROSITE" id="PS50111">
    <property type="entry name" value="CHEMOTAXIS_TRANSDUC_2"/>
    <property type="match status" value="1"/>
</dbReference>
<dbReference type="Pfam" id="PF00672">
    <property type="entry name" value="HAMP"/>
    <property type="match status" value="1"/>
</dbReference>
<dbReference type="PhylomeDB" id="Q2RWH3"/>
<evidence type="ECO:0000256" key="3">
    <source>
        <dbReference type="PROSITE-ProRule" id="PRU00284"/>
    </source>
</evidence>
<dbReference type="GO" id="GO:0007165">
    <property type="term" value="P:signal transduction"/>
    <property type="evidence" value="ECO:0007669"/>
    <property type="project" value="UniProtKB-KW"/>
</dbReference>
<evidence type="ECO:0000313" key="7">
    <source>
        <dbReference type="EMBL" id="ABC21522.1"/>
    </source>
</evidence>
<dbReference type="PROSITE" id="PS51753">
    <property type="entry name" value="HBM"/>
    <property type="match status" value="1"/>
</dbReference>
<gene>
    <name evidence="7" type="ordered locus">Rru_A0718</name>
</gene>
<dbReference type="SMART" id="SM01358">
    <property type="entry name" value="HBM"/>
    <property type="match status" value="1"/>
</dbReference>
<comment type="similarity">
    <text evidence="2">Belongs to the methyl-accepting chemotaxis (MCP) protein family.</text>
</comment>
<dbReference type="HOGENOM" id="CLU_000445_107_27_5"/>
<dbReference type="EnsemblBacteria" id="ABC21522">
    <property type="protein sequence ID" value="ABC21522"/>
    <property type="gene ID" value="Rru_A0718"/>
</dbReference>
<sequence>MRTLNNIGIGARIGYGFSVSIVLLILVGVMGGFILVRLGEVVDVFRSQTFQSSAVGQISTNLMTARFKGKAFLSHGDPALAADVQELGRKSAALLGEANSHNLTEADRGLLARIESGVTAYFAAFSKIIGLQRQREEAYATLVSLGPDLDRAMAGLLDGVYGVGSIEATMEVAKTIRALQTARIHTTFFVLDGGLDRFGKAEESFHEVRDRLIRLRPSLGAGEEGQTIDGLLQRIAVYGRALEHLRGAVNARQDLVSGTMDVVGPQVSALTGEMQKRVGEEQMRLGAVVKDDIARGLAMGAGAIVLAILLGGGAAIVIGRSVAGPARALTLAMGRLADKDMAVDIPAVDQTDEIGRMAKAVLVFKENMIRADALDAKQKAEAERRDERAKRIMEINAAFDREVGGVIGVVSTATVQLRATSESMSAIAEETSAQAAAVSAAAEQASANVQTVSAAAEELSASIEEISRQVSNSTAVASEAADHAGQTREAVRNLEDSAAQIGEVVKIITNIANQTNLLALNATIEAARAGEAGKGFAVVAGEVKTLASQTAKATEEIAQRIAKVQEETEAAVTAIEAISAAIGTVREVSTSIASAVEEQNAATGEIARNVVEAAAGTREVSSTVVGVHQAATQSGGAAVEVQQAARDVDTQATLLRELITRFLAEVRAA</sequence>
<proteinExistence type="inferred from homology"/>
<dbReference type="GO" id="GO:0006935">
    <property type="term" value="P:chemotaxis"/>
    <property type="evidence" value="ECO:0007669"/>
    <property type="project" value="InterPro"/>
</dbReference>
<protein>
    <submittedName>
        <fullName evidence="7">Chemotaxis sensory transducer</fullName>
    </submittedName>
</protein>
<evidence type="ECO:0000256" key="2">
    <source>
        <dbReference type="ARBA" id="ARBA00029447"/>
    </source>
</evidence>
<dbReference type="KEGG" id="rru:Rru_A0718"/>
<dbReference type="eggNOG" id="COG0840">
    <property type="taxonomic scope" value="Bacteria"/>
</dbReference>
<keyword evidence="1 3" id="KW-0807">Transducer</keyword>
<dbReference type="Proteomes" id="UP000001929">
    <property type="component" value="Chromosome"/>
</dbReference>
<keyword evidence="8" id="KW-1185">Reference proteome</keyword>
<accession>Q2RWH3</accession>